<proteinExistence type="predicted"/>
<sequence>MKFTAAAFFLATSAALTAAAPFAPSSTVYTPGTFHHPHGASEGYYTHFKALDGTLHTTYHGTTPPAGSVNSTHTRRSGGGVQCQGLTFAAGDASAAAAGLAHALDGNPSFFHATSFVSGTAVAYGCDYGNGQHIGGTELTGYINDIAAACGAGKQGYFNIPSAKASYGVTTAGSGFC</sequence>
<evidence type="ECO:0000313" key="2">
    <source>
        <dbReference type="EMBL" id="GJE86666.1"/>
    </source>
</evidence>
<gene>
    <name evidence="2" type="ORF">PsYK624_027470</name>
</gene>
<feature type="chain" id="PRO_5040301182" evidence="1">
    <location>
        <begin position="20"/>
        <end position="177"/>
    </location>
</feature>
<dbReference type="OrthoDB" id="2748306at2759"/>
<dbReference type="Proteomes" id="UP000703269">
    <property type="component" value="Unassembled WGS sequence"/>
</dbReference>
<dbReference type="EMBL" id="BPQB01000004">
    <property type="protein sequence ID" value="GJE86666.1"/>
    <property type="molecule type" value="Genomic_DNA"/>
</dbReference>
<reference evidence="2 3" key="1">
    <citation type="submission" date="2021-08" db="EMBL/GenBank/DDBJ databases">
        <title>Draft Genome Sequence of Phanerochaete sordida strain YK-624.</title>
        <authorList>
            <person name="Mori T."/>
            <person name="Dohra H."/>
            <person name="Suzuki T."/>
            <person name="Kawagishi H."/>
            <person name="Hirai H."/>
        </authorList>
    </citation>
    <scope>NUCLEOTIDE SEQUENCE [LARGE SCALE GENOMIC DNA]</scope>
    <source>
        <strain evidence="2 3">YK-624</strain>
    </source>
</reference>
<dbReference type="AlphaFoldDB" id="A0A9P3L8Z1"/>
<evidence type="ECO:0000256" key="1">
    <source>
        <dbReference type="SAM" id="SignalP"/>
    </source>
</evidence>
<name>A0A9P3L8Z1_9APHY</name>
<keyword evidence="3" id="KW-1185">Reference proteome</keyword>
<keyword evidence="1" id="KW-0732">Signal</keyword>
<comment type="caution">
    <text evidence="2">The sequence shown here is derived from an EMBL/GenBank/DDBJ whole genome shotgun (WGS) entry which is preliminary data.</text>
</comment>
<accession>A0A9P3L8Z1</accession>
<organism evidence="2 3">
    <name type="scientific">Phanerochaete sordida</name>
    <dbReference type="NCBI Taxonomy" id="48140"/>
    <lineage>
        <taxon>Eukaryota</taxon>
        <taxon>Fungi</taxon>
        <taxon>Dikarya</taxon>
        <taxon>Basidiomycota</taxon>
        <taxon>Agaricomycotina</taxon>
        <taxon>Agaricomycetes</taxon>
        <taxon>Polyporales</taxon>
        <taxon>Phanerochaetaceae</taxon>
        <taxon>Phanerochaete</taxon>
    </lineage>
</organism>
<evidence type="ECO:0000313" key="3">
    <source>
        <dbReference type="Proteomes" id="UP000703269"/>
    </source>
</evidence>
<protein>
    <submittedName>
        <fullName evidence="2">Uncharacterized protein</fullName>
    </submittedName>
</protein>
<feature type="signal peptide" evidence="1">
    <location>
        <begin position="1"/>
        <end position="19"/>
    </location>
</feature>